<feature type="transmembrane region" description="Helical" evidence="4">
    <location>
        <begin position="358"/>
        <end position="383"/>
    </location>
</feature>
<accession>A0A0W0XW60</accession>
<keyword evidence="3 4" id="KW-0472">Membrane</keyword>
<dbReference type="PANTHER" id="PTHR23518:SF2">
    <property type="entry name" value="MAJOR FACILITATOR SUPERFAMILY TRANSPORTER"/>
    <property type="match status" value="1"/>
</dbReference>
<dbReference type="OrthoDB" id="5653746at2"/>
<dbReference type="GO" id="GO:0022857">
    <property type="term" value="F:transmembrane transporter activity"/>
    <property type="evidence" value="ECO:0007669"/>
    <property type="project" value="InterPro"/>
</dbReference>
<dbReference type="Proteomes" id="UP000054608">
    <property type="component" value="Unassembled WGS sequence"/>
</dbReference>
<proteinExistence type="predicted"/>
<dbReference type="InterPro" id="IPR036259">
    <property type="entry name" value="MFS_trans_sf"/>
</dbReference>
<feature type="transmembrane region" description="Helical" evidence="4">
    <location>
        <begin position="289"/>
        <end position="322"/>
    </location>
</feature>
<keyword evidence="1 4" id="KW-0812">Transmembrane</keyword>
<evidence type="ECO:0000256" key="3">
    <source>
        <dbReference type="ARBA" id="ARBA00023136"/>
    </source>
</evidence>
<evidence type="ECO:0000256" key="1">
    <source>
        <dbReference type="ARBA" id="ARBA00022692"/>
    </source>
</evidence>
<name>A0A0W0XW60_9GAMM</name>
<evidence type="ECO:0000256" key="4">
    <source>
        <dbReference type="SAM" id="Phobius"/>
    </source>
</evidence>
<evidence type="ECO:0000256" key="2">
    <source>
        <dbReference type="ARBA" id="ARBA00022989"/>
    </source>
</evidence>
<evidence type="ECO:0000313" key="7">
    <source>
        <dbReference type="Proteomes" id="UP000054608"/>
    </source>
</evidence>
<feature type="domain" description="Major facilitator superfamily (MFS) profile" evidence="5">
    <location>
        <begin position="8"/>
        <end position="394"/>
    </location>
</feature>
<feature type="transmembrane region" description="Helical" evidence="4">
    <location>
        <begin position="50"/>
        <end position="74"/>
    </location>
</feature>
<feature type="transmembrane region" description="Helical" evidence="4">
    <location>
        <begin position="248"/>
        <end position="268"/>
    </location>
</feature>
<organism evidence="6 7">
    <name type="scientific">Legionella rubrilucens</name>
    <dbReference type="NCBI Taxonomy" id="458"/>
    <lineage>
        <taxon>Bacteria</taxon>
        <taxon>Pseudomonadati</taxon>
        <taxon>Pseudomonadota</taxon>
        <taxon>Gammaproteobacteria</taxon>
        <taxon>Legionellales</taxon>
        <taxon>Legionellaceae</taxon>
        <taxon>Legionella</taxon>
    </lineage>
</organism>
<dbReference type="PANTHER" id="PTHR23518">
    <property type="entry name" value="C-METHYLTRANSFERASE"/>
    <property type="match status" value="1"/>
</dbReference>
<dbReference type="AlphaFoldDB" id="A0A0W0XW60"/>
<dbReference type="Gene3D" id="1.20.1250.20">
    <property type="entry name" value="MFS general substrate transporter like domains"/>
    <property type="match status" value="1"/>
</dbReference>
<comment type="caution">
    <text evidence="6">The sequence shown here is derived from an EMBL/GenBank/DDBJ whole genome shotgun (WGS) entry which is preliminary data.</text>
</comment>
<dbReference type="InterPro" id="IPR011701">
    <property type="entry name" value="MFS"/>
</dbReference>
<feature type="transmembrane region" description="Helical" evidence="4">
    <location>
        <begin position="172"/>
        <end position="198"/>
    </location>
</feature>
<feature type="transmembrane region" description="Helical" evidence="4">
    <location>
        <begin position="86"/>
        <end position="109"/>
    </location>
</feature>
<sequence length="396" mass="43656">MPKTAYRTFYLAYAMLFLISLSTSIIPPLVGPLFLKQTGLLPGESLSLRLNAYSFAVGIYGIGAILGGMLWGIVSDRTGEKKTLGYCLFGSLLSCMLSIFSLITVNYWLFFTSRALDGLMSGRRAVILSLLMHTEYSRHDLFRMAEIMNALGLCLGPLLCGMLVDFEAPVPLYYYTSPFFLILVLTLTNLTFLPALTVKTVKKEADEIKTKWKDYGNGLYIEFFFLQVVWSLYYIAVLPFAILTFSFSNYAIGVLFSVMVLLYVFFLASSQKLLYQYINLKHAKTMAILFLFSGFISLGLCQGHLSVFFIANLCIIFAFAILNPAYSSAISQAHTTTHQGKAMGLLTSLNGMASATTALVAGSLLAVSLYLPFLVGAALIAAIQLGHFIRQRTGNA</sequence>
<dbReference type="InterPro" id="IPR020846">
    <property type="entry name" value="MFS_dom"/>
</dbReference>
<feature type="transmembrane region" description="Helical" evidence="4">
    <location>
        <begin position="219"/>
        <end position="242"/>
    </location>
</feature>
<dbReference type="RefSeq" id="WP_058531461.1">
    <property type="nucleotide sequence ID" value="NZ_CAAAIN010000006.1"/>
</dbReference>
<dbReference type="Pfam" id="PF07690">
    <property type="entry name" value="MFS_1"/>
    <property type="match status" value="1"/>
</dbReference>
<evidence type="ECO:0000259" key="5">
    <source>
        <dbReference type="PROSITE" id="PS50850"/>
    </source>
</evidence>
<protein>
    <submittedName>
        <fullName evidence="6">Transporter of the major facilitator superfamily (MFS)</fullName>
    </submittedName>
</protein>
<keyword evidence="7" id="KW-1185">Reference proteome</keyword>
<dbReference type="PATRIC" id="fig|458.5.peg.1445"/>
<dbReference type="STRING" id="458.Lrub_1398"/>
<keyword evidence="2 4" id="KW-1133">Transmembrane helix</keyword>
<feature type="transmembrane region" description="Helical" evidence="4">
    <location>
        <begin position="9"/>
        <end position="30"/>
    </location>
</feature>
<evidence type="ECO:0000313" key="6">
    <source>
        <dbReference type="EMBL" id="KTD49047.1"/>
    </source>
</evidence>
<dbReference type="EMBL" id="LNYT01000007">
    <property type="protein sequence ID" value="KTD49047.1"/>
    <property type="molecule type" value="Genomic_DNA"/>
</dbReference>
<gene>
    <name evidence="6" type="ORF">Lrub_1398</name>
</gene>
<dbReference type="PROSITE" id="PS50850">
    <property type="entry name" value="MFS"/>
    <property type="match status" value="1"/>
</dbReference>
<dbReference type="SUPFAM" id="SSF103473">
    <property type="entry name" value="MFS general substrate transporter"/>
    <property type="match status" value="1"/>
</dbReference>
<reference evidence="6 7" key="1">
    <citation type="submission" date="2015-11" db="EMBL/GenBank/DDBJ databases">
        <title>Genomic analysis of 38 Legionella species identifies large and diverse effector repertoires.</title>
        <authorList>
            <person name="Burstein D."/>
            <person name="Amaro F."/>
            <person name="Zusman T."/>
            <person name="Lifshitz Z."/>
            <person name="Cohen O."/>
            <person name="Gilbert J.A."/>
            <person name="Pupko T."/>
            <person name="Shuman H.A."/>
            <person name="Segal G."/>
        </authorList>
    </citation>
    <scope>NUCLEOTIDE SEQUENCE [LARGE SCALE GENOMIC DNA]</scope>
    <source>
        <strain evidence="6 7">WA-270A-C2</strain>
    </source>
</reference>